<sequence length="132" mass="14506">MILWILVANFVTKVLSCSYPGSPAHSTVTFNTEAVQTGTVATYRCEPGFDLLGPIRRLCVENGTWIPIGIPVCGHGPFLPTTSICKFKYSPIAFAAAWGMLRPLAFDCIHTQEFYFTKASLSRQALLVQECS</sequence>
<dbReference type="SMART" id="SM00032">
    <property type="entry name" value="CCP"/>
    <property type="match status" value="1"/>
</dbReference>
<dbReference type="AlphaFoldDB" id="A0A4Y2B0K1"/>
<dbReference type="Pfam" id="PF00084">
    <property type="entry name" value="Sushi"/>
    <property type="match status" value="1"/>
</dbReference>
<name>A0A4Y2B0K1_ARAVE</name>
<evidence type="ECO:0000313" key="5">
    <source>
        <dbReference type="EMBL" id="GBL84865.1"/>
    </source>
</evidence>
<keyword evidence="3" id="KW-0732">Signal</keyword>
<evidence type="ECO:0000259" key="4">
    <source>
        <dbReference type="PROSITE" id="PS50923"/>
    </source>
</evidence>
<keyword evidence="1" id="KW-1015">Disulfide bond</keyword>
<comment type="caution">
    <text evidence="2">Lacks conserved residue(s) required for the propagation of feature annotation.</text>
</comment>
<dbReference type="EMBL" id="BGPR01000039">
    <property type="protein sequence ID" value="GBL84865.1"/>
    <property type="molecule type" value="Genomic_DNA"/>
</dbReference>
<dbReference type="Gene3D" id="2.10.70.10">
    <property type="entry name" value="Complement Module, domain 1"/>
    <property type="match status" value="1"/>
</dbReference>
<dbReference type="CDD" id="cd00033">
    <property type="entry name" value="CCP"/>
    <property type="match status" value="1"/>
</dbReference>
<accession>A0A4Y2B0K1</accession>
<gene>
    <name evidence="5" type="ORF">AVEN_93887_1</name>
</gene>
<dbReference type="SUPFAM" id="SSF57535">
    <property type="entry name" value="Complement control module/SCR domain"/>
    <property type="match status" value="1"/>
</dbReference>
<protein>
    <recommendedName>
        <fullName evidence="4">Sushi domain-containing protein</fullName>
    </recommendedName>
</protein>
<dbReference type="OrthoDB" id="6433056at2759"/>
<evidence type="ECO:0000256" key="2">
    <source>
        <dbReference type="PROSITE-ProRule" id="PRU00302"/>
    </source>
</evidence>
<keyword evidence="6" id="KW-1185">Reference proteome</keyword>
<evidence type="ECO:0000256" key="1">
    <source>
        <dbReference type="ARBA" id="ARBA00023157"/>
    </source>
</evidence>
<feature type="chain" id="PRO_5021426784" description="Sushi domain-containing protein" evidence="3">
    <location>
        <begin position="17"/>
        <end position="132"/>
    </location>
</feature>
<feature type="signal peptide" evidence="3">
    <location>
        <begin position="1"/>
        <end position="16"/>
    </location>
</feature>
<keyword evidence="2" id="KW-0768">Sushi</keyword>
<dbReference type="Proteomes" id="UP000499080">
    <property type="component" value="Unassembled WGS sequence"/>
</dbReference>
<dbReference type="InterPro" id="IPR035976">
    <property type="entry name" value="Sushi/SCR/CCP_sf"/>
</dbReference>
<proteinExistence type="predicted"/>
<organism evidence="5 6">
    <name type="scientific">Araneus ventricosus</name>
    <name type="common">Orbweaver spider</name>
    <name type="synonym">Epeira ventricosa</name>
    <dbReference type="NCBI Taxonomy" id="182803"/>
    <lineage>
        <taxon>Eukaryota</taxon>
        <taxon>Metazoa</taxon>
        <taxon>Ecdysozoa</taxon>
        <taxon>Arthropoda</taxon>
        <taxon>Chelicerata</taxon>
        <taxon>Arachnida</taxon>
        <taxon>Araneae</taxon>
        <taxon>Araneomorphae</taxon>
        <taxon>Entelegynae</taxon>
        <taxon>Araneoidea</taxon>
        <taxon>Araneidae</taxon>
        <taxon>Araneus</taxon>
    </lineage>
</organism>
<evidence type="ECO:0000313" key="6">
    <source>
        <dbReference type="Proteomes" id="UP000499080"/>
    </source>
</evidence>
<feature type="domain" description="Sushi" evidence="4">
    <location>
        <begin position="15"/>
        <end position="75"/>
    </location>
</feature>
<dbReference type="InterPro" id="IPR000436">
    <property type="entry name" value="Sushi_SCR_CCP_dom"/>
</dbReference>
<dbReference type="PROSITE" id="PS50923">
    <property type="entry name" value="SUSHI"/>
    <property type="match status" value="1"/>
</dbReference>
<reference evidence="5 6" key="1">
    <citation type="journal article" date="2019" name="Sci. Rep.">
        <title>Orb-weaving spider Araneus ventricosus genome elucidates the spidroin gene catalogue.</title>
        <authorList>
            <person name="Kono N."/>
            <person name="Nakamura H."/>
            <person name="Ohtoshi R."/>
            <person name="Moran D.A.P."/>
            <person name="Shinohara A."/>
            <person name="Yoshida Y."/>
            <person name="Fujiwara M."/>
            <person name="Mori M."/>
            <person name="Tomita M."/>
            <person name="Arakawa K."/>
        </authorList>
    </citation>
    <scope>NUCLEOTIDE SEQUENCE [LARGE SCALE GENOMIC DNA]</scope>
</reference>
<evidence type="ECO:0000256" key="3">
    <source>
        <dbReference type="SAM" id="SignalP"/>
    </source>
</evidence>
<comment type="caution">
    <text evidence="5">The sequence shown here is derived from an EMBL/GenBank/DDBJ whole genome shotgun (WGS) entry which is preliminary data.</text>
</comment>